<dbReference type="InterPro" id="IPR002509">
    <property type="entry name" value="NODB_dom"/>
</dbReference>
<comment type="caution">
    <text evidence="2">The sequence shown here is derived from an EMBL/GenBank/DDBJ whole genome shotgun (WGS) entry which is preliminary data.</text>
</comment>
<accession>A0A9Q4L4L1</accession>
<dbReference type="InterPro" id="IPR011330">
    <property type="entry name" value="Glyco_hydro/deAcase_b/a-brl"/>
</dbReference>
<organism evidence="2 3">
    <name type="scientific">Natrinema salsiterrestre</name>
    <dbReference type="NCBI Taxonomy" id="2950540"/>
    <lineage>
        <taxon>Archaea</taxon>
        <taxon>Methanobacteriati</taxon>
        <taxon>Methanobacteriota</taxon>
        <taxon>Stenosarchaea group</taxon>
        <taxon>Halobacteria</taxon>
        <taxon>Halobacteriales</taxon>
        <taxon>Natrialbaceae</taxon>
        <taxon>Natrinema</taxon>
    </lineage>
</organism>
<proteinExistence type="predicted"/>
<protein>
    <submittedName>
        <fullName evidence="2">Polysaccharide deacetylase family protein</fullName>
    </submittedName>
</protein>
<dbReference type="Gene3D" id="3.20.20.370">
    <property type="entry name" value="Glycoside hydrolase/deacetylase"/>
    <property type="match status" value="1"/>
</dbReference>
<dbReference type="RefSeq" id="WP_277521335.1">
    <property type="nucleotide sequence ID" value="NZ_JAMQOT010000003.1"/>
</dbReference>
<sequence>MSPSANVRREATFFLTLDLECDFGTALEVNSYEAARRLDALLGLLEPRDVPLTVFLQTEVLDEVPEVVETLVSASVPVEVHAHSETHPRRENADVRWEVETSVERVRKTFETDPLGYRFPDGTIADGDYRILSGAGVDFDASVFPSLFPGRFNNLRSPRTPFVHDSGLVEIPFSIYSQYLPVPVSLSYLKLLGRPFESAVTWNPPETIVFDMHMHDLVTPETNELSATYRFVYGCNRDQGPDYLRRLLDSLAGRGYEFELLSTLYHDVATMSDHSGVGRE</sequence>
<evidence type="ECO:0000313" key="3">
    <source>
        <dbReference type="Proteomes" id="UP001154061"/>
    </source>
</evidence>
<keyword evidence="3" id="KW-1185">Reference proteome</keyword>
<dbReference type="GO" id="GO:0005975">
    <property type="term" value="P:carbohydrate metabolic process"/>
    <property type="evidence" value="ECO:0007669"/>
    <property type="project" value="InterPro"/>
</dbReference>
<gene>
    <name evidence="2" type="ORF">NDI89_09595</name>
</gene>
<dbReference type="GO" id="GO:0016810">
    <property type="term" value="F:hydrolase activity, acting on carbon-nitrogen (but not peptide) bonds"/>
    <property type="evidence" value="ECO:0007669"/>
    <property type="project" value="InterPro"/>
</dbReference>
<evidence type="ECO:0000313" key="2">
    <source>
        <dbReference type="EMBL" id="MDF9745835.1"/>
    </source>
</evidence>
<reference evidence="2" key="1">
    <citation type="submission" date="2022-06" db="EMBL/GenBank/DDBJ databases">
        <title>Natrinema sp. a new haloarchaeum isolate from saline soil.</title>
        <authorList>
            <person name="Strakova D."/>
            <person name="Galisteo C."/>
            <person name="Sanchez-Porro C."/>
            <person name="Ventosa A."/>
        </authorList>
    </citation>
    <scope>NUCLEOTIDE SEQUENCE</scope>
    <source>
        <strain evidence="2">S1CR25-10</strain>
    </source>
</reference>
<dbReference type="SUPFAM" id="SSF88713">
    <property type="entry name" value="Glycoside hydrolase/deacetylase"/>
    <property type="match status" value="1"/>
</dbReference>
<name>A0A9Q4L4L1_9EURY</name>
<dbReference type="Pfam" id="PF01522">
    <property type="entry name" value="Polysacc_deac_1"/>
    <property type="match status" value="1"/>
</dbReference>
<feature type="domain" description="NodB homology" evidence="1">
    <location>
        <begin position="38"/>
        <end position="127"/>
    </location>
</feature>
<evidence type="ECO:0000259" key="1">
    <source>
        <dbReference type="Pfam" id="PF01522"/>
    </source>
</evidence>
<dbReference type="EMBL" id="JAMQOT010000003">
    <property type="protein sequence ID" value="MDF9745835.1"/>
    <property type="molecule type" value="Genomic_DNA"/>
</dbReference>
<dbReference type="AlphaFoldDB" id="A0A9Q4L4L1"/>
<dbReference type="Proteomes" id="UP001154061">
    <property type="component" value="Unassembled WGS sequence"/>
</dbReference>